<feature type="region of interest" description="Disordered" evidence="1">
    <location>
        <begin position="1"/>
        <end position="36"/>
    </location>
</feature>
<evidence type="ECO:0000256" key="1">
    <source>
        <dbReference type="SAM" id="MobiDB-lite"/>
    </source>
</evidence>
<proteinExistence type="predicted"/>
<reference evidence="2" key="1">
    <citation type="journal article" date="2014" name="Int. J. Syst. Evol. Microbiol.">
        <title>Complete genome sequence of Corynebacterium casei LMG S-19264T (=DSM 44701T), isolated from a smear-ripened cheese.</title>
        <authorList>
            <consortium name="US DOE Joint Genome Institute (JGI-PGF)"/>
            <person name="Walter F."/>
            <person name="Albersmeier A."/>
            <person name="Kalinowski J."/>
            <person name="Ruckert C."/>
        </authorList>
    </citation>
    <scope>NUCLEOTIDE SEQUENCE</scope>
    <source>
        <strain evidence="2">VKM Ac-1321</strain>
    </source>
</reference>
<evidence type="ECO:0000313" key="2">
    <source>
        <dbReference type="EMBL" id="GLL03753.1"/>
    </source>
</evidence>
<keyword evidence="3" id="KW-1185">Reference proteome</keyword>
<comment type="caution">
    <text evidence="2">The sequence shown here is derived from an EMBL/GenBank/DDBJ whole genome shotgun (WGS) entry which is preliminary data.</text>
</comment>
<accession>A0A9W6KM68</accession>
<reference evidence="2" key="2">
    <citation type="submission" date="2023-01" db="EMBL/GenBank/DDBJ databases">
        <authorList>
            <person name="Sun Q."/>
            <person name="Evtushenko L."/>
        </authorList>
    </citation>
    <scope>NUCLEOTIDE SEQUENCE</scope>
    <source>
        <strain evidence="2">VKM Ac-1321</strain>
    </source>
</reference>
<sequence length="88" mass="9117">MVHGNGRRNGSTSNVGKGSSTGARHRDDGRRTSVLHWSGVRGGPVKVFADPVAPAGLRCRMCRIGTGRLTGVPDVADLAAALRQAVLA</sequence>
<protein>
    <submittedName>
        <fullName evidence="2">Uncharacterized protein</fullName>
    </submittedName>
</protein>
<evidence type="ECO:0000313" key="3">
    <source>
        <dbReference type="Proteomes" id="UP001143480"/>
    </source>
</evidence>
<dbReference type="Proteomes" id="UP001143480">
    <property type="component" value="Unassembled WGS sequence"/>
</dbReference>
<dbReference type="EMBL" id="BSFP01000037">
    <property type="protein sequence ID" value="GLL03753.1"/>
    <property type="molecule type" value="Genomic_DNA"/>
</dbReference>
<organism evidence="2 3">
    <name type="scientific">Dactylosporangium matsuzakiense</name>
    <dbReference type="NCBI Taxonomy" id="53360"/>
    <lineage>
        <taxon>Bacteria</taxon>
        <taxon>Bacillati</taxon>
        <taxon>Actinomycetota</taxon>
        <taxon>Actinomycetes</taxon>
        <taxon>Micromonosporales</taxon>
        <taxon>Micromonosporaceae</taxon>
        <taxon>Dactylosporangium</taxon>
    </lineage>
</organism>
<feature type="compositionally biased region" description="Polar residues" evidence="1">
    <location>
        <begin position="8"/>
        <end position="22"/>
    </location>
</feature>
<name>A0A9W6KM68_9ACTN</name>
<gene>
    <name evidence="2" type="ORF">GCM10017581_054990</name>
</gene>
<dbReference type="AlphaFoldDB" id="A0A9W6KM68"/>